<dbReference type="AlphaFoldDB" id="A7IP05"/>
<dbReference type="EMBL" id="CP000781">
    <property type="protein sequence ID" value="ABS69751.1"/>
    <property type="molecule type" value="Genomic_DNA"/>
</dbReference>
<keyword evidence="2" id="KW-0805">Transcription regulation</keyword>
<organism evidence="7 8">
    <name type="scientific">Xanthobacter autotrophicus (strain ATCC BAA-1158 / Py2)</name>
    <dbReference type="NCBI Taxonomy" id="78245"/>
    <lineage>
        <taxon>Bacteria</taxon>
        <taxon>Pseudomonadati</taxon>
        <taxon>Pseudomonadota</taxon>
        <taxon>Alphaproteobacteria</taxon>
        <taxon>Hyphomicrobiales</taxon>
        <taxon>Xanthobacteraceae</taxon>
        <taxon>Xanthobacter</taxon>
    </lineage>
</organism>
<dbReference type="InterPro" id="IPR010982">
    <property type="entry name" value="Lambda_DNA-bd_dom_sf"/>
</dbReference>
<dbReference type="eggNOG" id="COG3423">
    <property type="taxonomic scope" value="Bacteria"/>
</dbReference>
<dbReference type="PhylomeDB" id="A7IP05"/>
<keyword evidence="3" id="KW-0238">DNA-binding</keyword>
<proteinExistence type="inferred from homology"/>
<dbReference type="STRING" id="78245.Xaut_4530"/>
<dbReference type="Pfam" id="PF13693">
    <property type="entry name" value="HTH_35"/>
    <property type="match status" value="1"/>
</dbReference>
<gene>
    <name evidence="7" type="ordered locus">Xaut_4530</name>
</gene>
<dbReference type="Gene3D" id="1.10.260.40">
    <property type="entry name" value="lambda repressor-like DNA-binding domains"/>
    <property type="match status" value="1"/>
</dbReference>
<evidence type="ECO:0000256" key="4">
    <source>
        <dbReference type="ARBA" id="ARBA00023163"/>
    </source>
</evidence>
<evidence type="ECO:0000259" key="6">
    <source>
        <dbReference type="Pfam" id="PF13693"/>
    </source>
</evidence>
<evidence type="ECO:0000256" key="2">
    <source>
        <dbReference type="ARBA" id="ARBA00023015"/>
    </source>
</evidence>
<feature type="domain" description="Ner winged helix-turn-helix DNA-binding" evidence="6">
    <location>
        <begin position="19"/>
        <end position="91"/>
    </location>
</feature>
<feature type="region of interest" description="Disordered" evidence="5">
    <location>
        <begin position="80"/>
        <end position="112"/>
    </location>
</feature>
<dbReference type="InterPro" id="IPR038722">
    <property type="entry name" value="Ner_HTH_dom"/>
</dbReference>
<sequence length="112" mass="12622">MAIRHPNGRWTVERLPNGDWHPEEIKSAVRKRGSTLYDLSRDAGLPEHACRSALRGPNFEGEFAIAEFLSLSPREIWPSRFRSDGGRIPQVRHRTKARPTPSAGHRQNASAS</sequence>
<protein>
    <submittedName>
        <fullName evidence="7">Putative transcriptional regulator, Nlp</fullName>
    </submittedName>
</protein>
<evidence type="ECO:0000256" key="5">
    <source>
        <dbReference type="SAM" id="MobiDB-lite"/>
    </source>
</evidence>
<evidence type="ECO:0000256" key="3">
    <source>
        <dbReference type="ARBA" id="ARBA00023125"/>
    </source>
</evidence>
<keyword evidence="8" id="KW-1185">Reference proteome</keyword>
<dbReference type="Proteomes" id="UP000002417">
    <property type="component" value="Chromosome"/>
</dbReference>
<reference evidence="7 8" key="1">
    <citation type="submission" date="2007-07" db="EMBL/GenBank/DDBJ databases">
        <title>Complete sequence of chromosome of Xanthobacter autotrophicus Py2.</title>
        <authorList>
            <consortium name="US DOE Joint Genome Institute"/>
            <person name="Copeland A."/>
            <person name="Lucas S."/>
            <person name="Lapidus A."/>
            <person name="Barry K."/>
            <person name="Glavina del Rio T."/>
            <person name="Hammon N."/>
            <person name="Israni S."/>
            <person name="Dalin E."/>
            <person name="Tice H."/>
            <person name="Pitluck S."/>
            <person name="Sims D."/>
            <person name="Brettin T."/>
            <person name="Bruce D."/>
            <person name="Detter J.C."/>
            <person name="Han C."/>
            <person name="Tapia R."/>
            <person name="Brainard J."/>
            <person name="Schmutz J."/>
            <person name="Larimer F."/>
            <person name="Land M."/>
            <person name="Hauser L."/>
            <person name="Kyrpides N."/>
            <person name="Kim E."/>
            <person name="Ensigns S.A."/>
            <person name="Richardson P."/>
        </authorList>
    </citation>
    <scope>NUCLEOTIDE SEQUENCE [LARGE SCALE GENOMIC DNA]</scope>
    <source>
        <strain evidence="8">ATCC BAA-1158 / Py2</strain>
    </source>
</reference>
<evidence type="ECO:0000313" key="7">
    <source>
        <dbReference type="EMBL" id="ABS69751.1"/>
    </source>
</evidence>
<dbReference type="SUPFAM" id="SSF47413">
    <property type="entry name" value="lambda repressor-like DNA-binding domains"/>
    <property type="match status" value="1"/>
</dbReference>
<evidence type="ECO:0000256" key="1">
    <source>
        <dbReference type="ARBA" id="ARBA00006157"/>
    </source>
</evidence>
<keyword evidence="4" id="KW-0804">Transcription</keyword>
<dbReference type="KEGG" id="xau:Xaut_4530"/>
<accession>A7IP05</accession>
<dbReference type="GO" id="GO:0003677">
    <property type="term" value="F:DNA binding"/>
    <property type="evidence" value="ECO:0007669"/>
    <property type="project" value="UniProtKB-KW"/>
</dbReference>
<dbReference type="HOGENOM" id="CLU_2144891_0_0_5"/>
<name>A7IP05_XANP2</name>
<evidence type="ECO:0000313" key="8">
    <source>
        <dbReference type="Proteomes" id="UP000002417"/>
    </source>
</evidence>
<comment type="similarity">
    <text evidence="1">Belongs to the ner transcriptional regulatory family.</text>
</comment>